<dbReference type="PANTHER" id="PTHR14699:SF0">
    <property type="entry name" value="TETRATRICOPEPTIDE REPEAT PROTEIN 21 HOMOLOG"/>
    <property type="match status" value="1"/>
</dbReference>
<dbReference type="Proteomes" id="UP000186922">
    <property type="component" value="Unassembled WGS sequence"/>
</dbReference>
<dbReference type="GO" id="GO:0005929">
    <property type="term" value="C:cilium"/>
    <property type="evidence" value="ECO:0007669"/>
    <property type="project" value="GOC"/>
</dbReference>
<feature type="domain" description="Tetratricopeptide repeat protein 21A/21B second ARM" evidence="1">
    <location>
        <begin position="233"/>
        <end position="325"/>
    </location>
</feature>
<name>A0A1D1VKC9_RAMVA</name>
<dbReference type="GO" id="GO:0061512">
    <property type="term" value="P:protein localization to cilium"/>
    <property type="evidence" value="ECO:0007669"/>
    <property type="project" value="TreeGrafter"/>
</dbReference>
<dbReference type="GO" id="GO:0030991">
    <property type="term" value="C:intraciliary transport particle A"/>
    <property type="evidence" value="ECO:0007669"/>
    <property type="project" value="TreeGrafter"/>
</dbReference>
<dbReference type="GO" id="GO:0035721">
    <property type="term" value="P:intraciliary retrograde transport"/>
    <property type="evidence" value="ECO:0007669"/>
    <property type="project" value="TreeGrafter"/>
</dbReference>
<proteinExistence type="predicted"/>
<dbReference type="InterPro" id="IPR056832">
    <property type="entry name" value="ARM_TT21_2nd"/>
</dbReference>
<evidence type="ECO:0000313" key="3">
    <source>
        <dbReference type="Proteomes" id="UP000186922"/>
    </source>
</evidence>
<dbReference type="Gene3D" id="1.25.40.10">
    <property type="entry name" value="Tetratricopeptide repeat domain"/>
    <property type="match status" value="1"/>
</dbReference>
<dbReference type="InterPro" id="IPR040364">
    <property type="entry name" value="TTC21A/TTC21B"/>
</dbReference>
<evidence type="ECO:0000259" key="1">
    <source>
        <dbReference type="Pfam" id="PF25060"/>
    </source>
</evidence>
<sequence>MGKEPMYSIFSTPSIQYAMSKPREDKTMEVYLGILSLIDRDRRRDNLAISKLLTAIGDARTGGDLESVHLSAWLCYHDRDYEHAQTLLRDSVEGNYPEALLVQVQTLRALVDMKISGPTDTTKATSDTIRPKPPDSGSIGARLALIDWYVLKDDLENAQSELKAFGTSADRLLPVRMMAAKIQLLLRNWNGVSAALDKCLTRDPQSLPAYLLNVVSALFFRGLADKDLGKQIIALLARIQKSEPRNGTLWTRYVRLFSRAMIGDPPVLEKCLSMIQEAMAFAPNNPAVLYECAEQYLHQKRFEEARSQFEKVVPHEGYSAMATLGI</sequence>
<dbReference type="SUPFAM" id="SSF48452">
    <property type="entry name" value="TPR-like"/>
    <property type="match status" value="1"/>
</dbReference>
<comment type="caution">
    <text evidence="2">The sequence shown here is derived from an EMBL/GenBank/DDBJ whole genome shotgun (WGS) entry which is preliminary data.</text>
</comment>
<dbReference type="Pfam" id="PF25060">
    <property type="entry name" value="ARM_TT21_2nd"/>
    <property type="match status" value="1"/>
</dbReference>
<dbReference type="AlphaFoldDB" id="A0A1D1VKC9"/>
<protein>
    <recommendedName>
        <fullName evidence="1">Tetratricopeptide repeat protein 21A/21B second ARM domain-containing protein</fullName>
    </recommendedName>
</protein>
<keyword evidence="3" id="KW-1185">Reference proteome</keyword>
<dbReference type="PANTHER" id="PTHR14699">
    <property type="entry name" value="STI2 PROTEIN-RELATED"/>
    <property type="match status" value="1"/>
</dbReference>
<organism evidence="2 3">
    <name type="scientific">Ramazzottius varieornatus</name>
    <name type="common">Water bear</name>
    <name type="synonym">Tardigrade</name>
    <dbReference type="NCBI Taxonomy" id="947166"/>
    <lineage>
        <taxon>Eukaryota</taxon>
        <taxon>Metazoa</taxon>
        <taxon>Ecdysozoa</taxon>
        <taxon>Tardigrada</taxon>
        <taxon>Eutardigrada</taxon>
        <taxon>Parachela</taxon>
        <taxon>Hypsibioidea</taxon>
        <taxon>Ramazzottiidae</taxon>
        <taxon>Ramazzottius</taxon>
    </lineage>
</organism>
<dbReference type="EMBL" id="BDGG01000008">
    <property type="protein sequence ID" value="GAV02082.1"/>
    <property type="molecule type" value="Genomic_DNA"/>
</dbReference>
<evidence type="ECO:0000313" key="2">
    <source>
        <dbReference type="EMBL" id="GAV02082.1"/>
    </source>
</evidence>
<reference evidence="2 3" key="1">
    <citation type="journal article" date="2016" name="Nat. Commun.">
        <title>Extremotolerant tardigrade genome and improved radiotolerance of human cultured cells by tardigrade-unique protein.</title>
        <authorList>
            <person name="Hashimoto T."/>
            <person name="Horikawa D.D."/>
            <person name="Saito Y."/>
            <person name="Kuwahara H."/>
            <person name="Kozuka-Hata H."/>
            <person name="Shin-I T."/>
            <person name="Minakuchi Y."/>
            <person name="Ohishi K."/>
            <person name="Motoyama A."/>
            <person name="Aizu T."/>
            <person name="Enomoto A."/>
            <person name="Kondo K."/>
            <person name="Tanaka S."/>
            <person name="Hara Y."/>
            <person name="Koshikawa S."/>
            <person name="Sagara H."/>
            <person name="Miura T."/>
            <person name="Yokobori S."/>
            <person name="Miyagawa K."/>
            <person name="Suzuki Y."/>
            <person name="Kubo T."/>
            <person name="Oyama M."/>
            <person name="Kohara Y."/>
            <person name="Fujiyama A."/>
            <person name="Arakawa K."/>
            <person name="Katayama T."/>
            <person name="Toyoda A."/>
            <person name="Kunieda T."/>
        </authorList>
    </citation>
    <scope>NUCLEOTIDE SEQUENCE [LARGE SCALE GENOMIC DNA]</scope>
    <source>
        <strain evidence="2 3">YOKOZUNA-1</strain>
    </source>
</reference>
<dbReference type="InterPro" id="IPR011990">
    <property type="entry name" value="TPR-like_helical_dom_sf"/>
</dbReference>
<gene>
    <name evidence="2" type="primary">RvY_12692-1</name>
    <name evidence="2" type="synonym">RvY_12692.1</name>
    <name evidence="2" type="ORF">RvY_12692</name>
</gene>
<accession>A0A1D1VKC9</accession>